<dbReference type="GO" id="GO:0012505">
    <property type="term" value="C:endomembrane system"/>
    <property type="evidence" value="ECO:0007669"/>
    <property type="project" value="UniProtKB-SubCell"/>
</dbReference>
<feature type="transmembrane region" description="Helical" evidence="8">
    <location>
        <begin position="175"/>
        <end position="198"/>
    </location>
</feature>
<dbReference type="Pfam" id="PF00361">
    <property type="entry name" value="Proton_antipo_M"/>
    <property type="match status" value="1"/>
</dbReference>
<feature type="transmembrane region" description="Helical" evidence="8">
    <location>
        <begin position="309"/>
        <end position="332"/>
    </location>
</feature>
<feature type="region of interest" description="Disordered" evidence="7">
    <location>
        <begin position="541"/>
        <end position="570"/>
    </location>
</feature>
<keyword evidence="3 6" id="KW-0812">Transmembrane</keyword>
<dbReference type="PANTHER" id="PTHR43507">
    <property type="entry name" value="NADH-UBIQUINONE OXIDOREDUCTASE CHAIN 4"/>
    <property type="match status" value="1"/>
</dbReference>
<feature type="transmembrane region" description="Helical" evidence="8">
    <location>
        <begin position="408"/>
        <end position="426"/>
    </location>
</feature>
<comment type="subcellular location">
    <subcellularLocation>
        <location evidence="1">Endomembrane system</location>
        <topology evidence="1">Multi-pass membrane protein</topology>
    </subcellularLocation>
    <subcellularLocation>
        <location evidence="6">Membrane</location>
        <topology evidence="6">Multi-pass membrane protein</topology>
    </subcellularLocation>
</comment>
<dbReference type="GO" id="GO:0008137">
    <property type="term" value="F:NADH dehydrogenase (ubiquinone) activity"/>
    <property type="evidence" value="ECO:0007669"/>
    <property type="project" value="InterPro"/>
</dbReference>
<feature type="transmembrane region" description="Helical" evidence="8">
    <location>
        <begin position="91"/>
        <end position="110"/>
    </location>
</feature>
<dbReference type="PRINTS" id="PR01437">
    <property type="entry name" value="NUOXDRDTASE4"/>
</dbReference>
<dbReference type="GO" id="GO:0003954">
    <property type="term" value="F:NADH dehydrogenase activity"/>
    <property type="evidence" value="ECO:0007669"/>
    <property type="project" value="TreeGrafter"/>
</dbReference>
<dbReference type="PANTHER" id="PTHR43507:SF1">
    <property type="entry name" value="NADH-UBIQUINONE OXIDOREDUCTASE CHAIN 4"/>
    <property type="match status" value="1"/>
</dbReference>
<feature type="transmembrane region" description="Helical" evidence="8">
    <location>
        <begin position="32"/>
        <end position="54"/>
    </location>
</feature>
<dbReference type="OrthoDB" id="9811718at2"/>
<evidence type="ECO:0000313" key="10">
    <source>
        <dbReference type="EMBL" id="RUL88379.1"/>
    </source>
</evidence>
<dbReference type="EMBL" id="RYZH01000011">
    <property type="protein sequence ID" value="RUL88379.1"/>
    <property type="molecule type" value="Genomic_DNA"/>
</dbReference>
<evidence type="ECO:0000256" key="7">
    <source>
        <dbReference type="SAM" id="MobiDB-lite"/>
    </source>
</evidence>
<dbReference type="GO" id="GO:0015990">
    <property type="term" value="P:electron transport coupled proton transport"/>
    <property type="evidence" value="ECO:0007669"/>
    <property type="project" value="TreeGrafter"/>
</dbReference>
<protein>
    <submittedName>
        <fullName evidence="10">NADH-quinone oxidoreductase subunit M</fullName>
    </submittedName>
</protein>
<evidence type="ECO:0000256" key="6">
    <source>
        <dbReference type="RuleBase" id="RU000320"/>
    </source>
</evidence>
<name>A0A432MM98_9BACT</name>
<feature type="transmembrane region" description="Helical" evidence="8">
    <location>
        <begin position="246"/>
        <end position="265"/>
    </location>
</feature>
<evidence type="ECO:0000313" key="11">
    <source>
        <dbReference type="Proteomes" id="UP000280296"/>
    </source>
</evidence>
<accession>A0A432MM98</accession>
<dbReference type="GO" id="GO:0042773">
    <property type="term" value="P:ATP synthesis coupled electron transport"/>
    <property type="evidence" value="ECO:0007669"/>
    <property type="project" value="InterPro"/>
</dbReference>
<feature type="transmembrane region" description="Helical" evidence="8">
    <location>
        <begin position="367"/>
        <end position="388"/>
    </location>
</feature>
<feature type="transmembrane region" description="Helical" evidence="8">
    <location>
        <begin position="446"/>
        <end position="465"/>
    </location>
</feature>
<dbReference type="RefSeq" id="WP_126724706.1">
    <property type="nucleotide sequence ID" value="NZ_RYZH01000011.1"/>
</dbReference>
<feature type="transmembrane region" description="Helical" evidence="8">
    <location>
        <begin position="122"/>
        <end position="138"/>
    </location>
</feature>
<evidence type="ECO:0000256" key="5">
    <source>
        <dbReference type="ARBA" id="ARBA00023136"/>
    </source>
</evidence>
<keyword evidence="5 8" id="KW-0472">Membrane</keyword>
<comment type="caution">
    <text evidence="10">The sequence shown here is derived from an EMBL/GenBank/DDBJ whole genome shotgun (WGS) entry which is preliminary data.</text>
</comment>
<feature type="transmembrane region" description="Helical" evidence="8">
    <location>
        <begin position="339"/>
        <end position="361"/>
    </location>
</feature>
<feature type="transmembrane region" description="Helical" evidence="8">
    <location>
        <begin position="277"/>
        <end position="297"/>
    </location>
</feature>
<reference evidence="10 11" key="2">
    <citation type="submission" date="2019-01" db="EMBL/GenBank/DDBJ databases">
        <title>Tautonia sociabilis, a novel thermotolerant planctomycete of Isosphaeraceae family, isolated from a 4000 m deep subterranean habitat.</title>
        <authorList>
            <person name="Kovaleva O.L."/>
            <person name="Elcheninov A.G."/>
            <person name="Van Heerden E."/>
            <person name="Toshchakov S.V."/>
            <person name="Novikov A."/>
            <person name="Bonch-Osmolovskaya E.A."/>
            <person name="Kublanov I.V."/>
        </authorList>
    </citation>
    <scope>NUCLEOTIDE SEQUENCE [LARGE SCALE GENOMIC DNA]</scope>
    <source>
        <strain evidence="10 11">GM2012</strain>
    </source>
</reference>
<dbReference type="InterPro" id="IPR001750">
    <property type="entry name" value="ND/Mrp_TM"/>
</dbReference>
<sequence length="570" mass="60797">MATLLVVTVLLPLLGGLALLLAPKLDHKAARWVALATTLATLAFSLVLVGAFQVGDASAQFAFEGADGHAGLPWVAVGSGPGIRFALGLDGVALSLFALTSLLLVTSVFCSWSSITERAPTYYALLLFLETGLLGLFASLDVVLFYIFFEFTLIPLFFLVGLYGGPERRRASITFFLYTLAGSLLTLLGVIALIVVHYRFSTPQVLTFSIPELTEGLSRITSADWAFTRPLADSFSLSQFLLQPQVFIFLLLFAGFAIKVPLFPFHTWLPLAHVEAPTAGSVLLAGVLLKVGGYGFLRFNLAMTPMGTAVLAPMLVAISVIGIIYGALTALAQTDVKRLVAYSSVSHMGFIALGLFSMTLVSVDGAVLQMINHGLTTGALFACVGVLYERYHTREMDRMGGIWKRLPLFAFFLILASMGSAAVPGLNGFVGEFPILAGSFSRFPRATVVAAIGIILGAYYLFLMLQKVIFGPLREPGGEGHGHGHDDSAGVPPVQWYEIAGLAPLLALIVIIGLYPKPFYDRITPSVESIVARFPAEGAGMSTEPNQTVSAPGEDSPRALLARSAQVTAP</sequence>
<dbReference type="NCBIfam" id="TIGR01972">
    <property type="entry name" value="NDH_I_M"/>
    <property type="match status" value="1"/>
</dbReference>
<dbReference type="InterPro" id="IPR010227">
    <property type="entry name" value="NADH_Q_OxRdtase_chainM/4"/>
</dbReference>
<evidence type="ECO:0000256" key="2">
    <source>
        <dbReference type="ARBA" id="ARBA00009025"/>
    </source>
</evidence>
<feature type="transmembrane region" description="Helical" evidence="8">
    <location>
        <begin position="6"/>
        <end position="25"/>
    </location>
</feature>
<comment type="similarity">
    <text evidence="2">Belongs to the complex I subunit 4 family.</text>
</comment>
<evidence type="ECO:0000256" key="8">
    <source>
        <dbReference type="SAM" id="Phobius"/>
    </source>
</evidence>
<evidence type="ECO:0000259" key="9">
    <source>
        <dbReference type="Pfam" id="PF00361"/>
    </source>
</evidence>
<keyword evidence="11" id="KW-1185">Reference proteome</keyword>
<proteinExistence type="inferred from homology"/>
<dbReference type="InterPro" id="IPR003918">
    <property type="entry name" value="NADH_UbQ_OxRdtase"/>
</dbReference>
<organism evidence="10 11">
    <name type="scientific">Tautonia sociabilis</name>
    <dbReference type="NCBI Taxonomy" id="2080755"/>
    <lineage>
        <taxon>Bacteria</taxon>
        <taxon>Pseudomonadati</taxon>
        <taxon>Planctomycetota</taxon>
        <taxon>Planctomycetia</taxon>
        <taxon>Isosphaerales</taxon>
        <taxon>Isosphaeraceae</taxon>
        <taxon>Tautonia</taxon>
    </lineage>
</organism>
<feature type="domain" description="NADH:quinone oxidoreductase/Mrp antiporter transmembrane" evidence="9">
    <location>
        <begin position="139"/>
        <end position="453"/>
    </location>
</feature>
<evidence type="ECO:0000256" key="1">
    <source>
        <dbReference type="ARBA" id="ARBA00004127"/>
    </source>
</evidence>
<keyword evidence="4 8" id="KW-1133">Transmembrane helix</keyword>
<evidence type="ECO:0000256" key="4">
    <source>
        <dbReference type="ARBA" id="ARBA00022989"/>
    </source>
</evidence>
<reference evidence="10 11" key="1">
    <citation type="submission" date="2018-12" db="EMBL/GenBank/DDBJ databases">
        <authorList>
            <person name="Toschakov S.V."/>
        </authorList>
    </citation>
    <scope>NUCLEOTIDE SEQUENCE [LARGE SCALE GENOMIC DNA]</scope>
    <source>
        <strain evidence="10 11">GM2012</strain>
    </source>
</reference>
<dbReference type="GO" id="GO:0016020">
    <property type="term" value="C:membrane"/>
    <property type="evidence" value="ECO:0007669"/>
    <property type="project" value="UniProtKB-SubCell"/>
</dbReference>
<dbReference type="AlphaFoldDB" id="A0A432MM98"/>
<dbReference type="Proteomes" id="UP000280296">
    <property type="component" value="Unassembled WGS sequence"/>
</dbReference>
<gene>
    <name evidence="10" type="ORF">TsocGM_07595</name>
</gene>
<feature type="transmembrane region" description="Helical" evidence="8">
    <location>
        <begin position="144"/>
        <end position="163"/>
    </location>
</feature>
<dbReference type="GO" id="GO:0048039">
    <property type="term" value="F:ubiquinone binding"/>
    <property type="evidence" value="ECO:0007669"/>
    <property type="project" value="TreeGrafter"/>
</dbReference>
<evidence type="ECO:0000256" key="3">
    <source>
        <dbReference type="ARBA" id="ARBA00022692"/>
    </source>
</evidence>